<comment type="caution">
    <text evidence="18">The sequence shown here is derived from an EMBL/GenBank/DDBJ whole genome shotgun (WGS) entry which is preliminary data.</text>
</comment>
<evidence type="ECO:0000256" key="16">
    <source>
        <dbReference type="ARBA" id="ARBA00047594"/>
    </source>
</evidence>
<evidence type="ECO:0000313" key="19">
    <source>
        <dbReference type="Proteomes" id="UP000675554"/>
    </source>
</evidence>
<evidence type="ECO:0000256" key="2">
    <source>
        <dbReference type="ARBA" id="ARBA00010621"/>
    </source>
</evidence>
<evidence type="ECO:0000256" key="11">
    <source>
        <dbReference type="ARBA" id="ARBA00023136"/>
    </source>
</evidence>
<evidence type="ECO:0000256" key="1">
    <source>
        <dbReference type="ARBA" id="ARBA00004651"/>
    </source>
</evidence>
<evidence type="ECO:0000256" key="17">
    <source>
        <dbReference type="HAMAP-Rule" id="MF_01006"/>
    </source>
</evidence>
<keyword evidence="9 17" id="KW-0573">Peptidoglycan synthesis</keyword>
<dbReference type="GO" id="GO:0008360">
    <property type="term" value="P:regulation of cell shape"/>
    <property type="evidence" value="ECO:0007669"/>
    <property type="project" value="UniProtKB-KW"/>
</dbReference>
<dbReference type="GO" id="GO:0046677">
    <property type="term" value="P:response to antibiotic"/>
    <property type="evidence" value="ECO:0007669"/>
    <property type="project" value="UniProtKB-UniRule"/>
</dbReference>
<keyword evidence="12 17" id="KW-0046">Antibiotic resistance</keyword>
<comment type="similarity">
    <text evidence="2 17">Belongs to the UppP family.</text>
</comment>
<evidence type="ECO:0000256" key="10">
    <source>
        <dbReference type="ARBA" id="ARBA00022989"/>
    </source>
</evidence>
<organism evidence="18 19">
    <name type="scientific">Streptomyces daliensis</name>
    <dbReference type="NCBI Taxonomy" id="299421"/>
    <lineage>
        <taxon>Bacteria</taxon>
        <taxon>Bacillati</taxon>
        <taxon>Actinomycetota</taxon>
        <taxon>Actinomycetes</taxon>
        <taxon>Kitasatosporales</taxon>
        <taxon>Streptomycetaceae</taxon>
        <taxon>Streptomyces</taxon>
    </lineage>
</organism>
<keyword evidence="19" id="KW-1185">Reference proteome</keyword>
<dbReference type="NCBIfam" id="TIGR00753">
    <property type="entry name" value="undec_PP_bacA"/>
    <property type="match status" value="1"/>
</dbReference>
<evidence type="ECO:0000256" key="3">
    <source>
        <dbReference type="ARBA" id="ARBA00012374"/>
    </source>
</evidence>
<sequence length="290" mass="31254">MSWFESFILGLVQGLTEFLPISSSAHLRLTAAFAGWEDPGAAFTAVTQIGTEAAVLIFFRKDIARIVSSWFRSVFSGGKHKDHDSTMGWLVIVGSIPIGVLGLAFKDQIEGPFRDLRLIATTLIVLGIILGIADRLAARDAKGGRHRAVRERKTLEELNVKDGLLYGCAQAMALIPGVSRSGATISGGLFMGYTREAAARYSFLLAIPAVLASGLFELKDIGEGHVSWGPTLFATVLAFVVAYAVIAWFMKFISTRSFMPFVIYRVVLGIVLFVLIAMGVLSPHAGESVG</sequence>
<comment type="miscellaneous">
    <text evidence="17">Bacitracin is thought to be involved in the inhibition of peptidoglycan synthesis by sequestering undecaprenyl diphosphate, thereby reducing the pool of lipid carrier available.</text>
</comment>
<keyword evidence="6 17" id="KW-0812">Transmembrane</keyword>
<comment type="function">
    <text evidence="17">Catalyzes the dephosphorylation of undecaprenyl diphosphate (UPP). Confers resistance to bacitracin.</text>
</comment>
<comment type="subcellular location">
    <subcellularLocation>
        <location evidence="1 17">Cell membrane</location>
        <topology evidence="1 17">Multi-pass membrane protein</topology>
    </subcellularLocation>
</comment>
<evidence type="ECO:0000256" key="9">
    <source>
        <dbReference type="ARBA" id="ARBA00022984"/>
    </source>
</evidence>
<evidence type="ECO:0000256" key="8">
    <source>
        <dbReference type="ARBA" id="ARBA00022960"/>
    </source>
</evidence>
<reference evidence="18" key="1">
    <citation type="submission" date="2021-04" db="EMBL/GenBank/DDBJ databases">
        <title>Sequencing of actinobacteria type strains.</title>
        <authorList>
            <person name="Nguyen G.-S."/>
            <person name="Wentzel A."/>
        </authorList>
    </citation>
    <scope>NUCLEOTIDE SEQUENCE</scope>
    <source>
        <strain evidence="18">DSM 42095</strain>
    </source>
</reference>
<dbReference type="EMBL" id="JAGSMN010000322">
    <property type="protein sequence ID" value="MBR7674312.1"/>
    <property type="molecule type" value="Genomic_DNA"/>
</dbReference>
<keyword evidence="10 17" id="KW-1133">Transmembrane helix</keyword>
<evidence type="ECO:0000256" key="14">
    <source>
        <dbReference type="ARBA" id="ARBA00032707"/>
    </source>
</evidence>
<keyword evidence="5 17" id="KW-1003">Cell membrane</keyword>
<dbReference type="GO" id="GO:0050380">
    <property type="term" value="F:undecaprenyl-diphosphatase activity"/>
    <property type="evidence" value="ECO:0007669"/>
    <property type="project" value="UniProtKB-UniRule"/>
</dbReference>
<dbReference type="Proteomes" id="UP000675554">
    <property type="component" value="Unassembled WGS sequence"/>
</dbReference>
<dbReference type="NCBIfam" id="NF001392">
    <property type="entry name" value="PRK00281.2-1"/>
    <property type="match status" value="1"/>
</dbReference>
<evidence type="ECO:0000256" key="7">
    <source>
        <dbReference type="ARBA" id="ARBA00022801"/>
    </source>
</evidence>
<evidence type="ECO:0000256" key="12">
    <source>
        <dbReference type="ARBA" id="ARBA00023251"/>
    </source>
</evidence>
<dbReference type="HAMAP" id="MF_01006">
    <property type="entry name" value="Undec_diphosphatase"/>
    <property type="match status" value="1"/>
</dbReference>
<feature type="transmembrane region" description="Helical" evidence="17">
    <location>
        <begin position="228"/>
        <end position="250"/>
    </location>
</feature>
<evidence type="ECO:0000256" key="15">
    <source>
        <dbReference type="ARBA" id="ARBA00032932"/>
    </source>
</evidence>
<dbReference type="GO" id="GO:0009252">
    <property type="term" value="P:peptidoglycan biosynthetic process"/>
    <property type="evidence" value="ECO:0007669"/>
    <property type="project" value="UniProtKB-KW"/>
</dbReference>
<protein>
    <recommendedName>
        <fullName evidence="4 17">Undecaprenyl-diphosphatase</fullName>
        <ecNumber evidence="3 17">3.6.1.27</ecNumber>
    </recommendedName>
    <alternativeName>
        <fullName evidence="15 17">Bacitracin resistance protein</fullName>
    </alternativeName>
    <alternativeName>
        <fullName evidence="14 17">Undecaprenyl pyrophosphate phosphatase</fullName>
    </alternativeName>
</protein>
<keyword evidence="8 17" id="KW-0133">Cell shape</keyword>
<dbReference type="AlphaFoldDB" id="A0A8T4ISU2"/>
<evidence type="ECO:0000256" key="4">
    <source>
        <dbReference type="ARBA" id="ARBA00021581"/>
    </source>
</evidence>
<keyword evidence="13 17" id="KW-0961">Cell wall biogenesis/degradation</keyword>
<feature type="transmembrane region" description="Helical" evidence="17">
    <location>
        <begin position="198"/>
        <end position="216"/>
    </location>
</feature>
<dbReference type="InterPro" id="IPR003824">
    <property type="entry name" value="UppP"/>
</dbReference>
<evidence type="ECO:0000256" key="6">
    <source>
        <dbReference type="ARBA" id="ARBA00022692"/>
    </source>
</evidence>
<keyword evidence="11 17" id="KW-0472">Membrane</keyword>
<dbReference type="EC" id="3.6.1.27" evidence="3 17"/>
<dbReference type="GO" id="GO:0071555">
    <property type="term" value="P:cell wall organization"/>
    <property type="evidence" value="ECO:0007669"/>
    <property type="project" value="UniProtKB-KW"/>
</dbReference>
<accession>A0A8T4ISU2</accession>
<feature type="transmembrane region" description="Helical" evidence="17">
    <location>
        <begin position="262"/>
        <end position="281"/>
    </location>
</feature>
<evidence type="ECO:0000256" key="5">
    <source>
        <dbReference type="ARBA" id="ARBA00022475"/>
    </source>
</evidence>
<keyword evidence="7 17" id="KW-0378">Hydrolase</keyword>
<proteinExistence type="inferred from homology"/>
<gene>
    <name evidence="17" type="primary">uppP</name>
    <name evidence="18" type="ORF">KDA82_15055</name>
</gene>
<comment type="catalytic activity">
    <reaction evidence="16 17">
        <text>di-trans,octa-cis-undecaprenyl diphosphate + H2O = di-trans,octa-cis-undecaprenyl phosphate + phosphate + H(+)</text>
        <dbReference type="Rhea" id="RHEA:28094"/>
        <dbReference type="ChEBI" id="CHEBI:15377"/>
        <dbReference type="ChEBI" id="CHEBI:15378"/>
        <dbReference type="ChEBI" id="CHEBI:43474"/>
        <dbReference type="ChEBI" id="CHEBI:58405"/>
        <dbReference type="ChEBI" id="CHEBI:60392"/>
        <dbReference type="EC" id="3.6.1.27"/>
    </reaction>
</comment>
<dbReference type="NCBIfam" id="NF001393">
    <property type="entry name" value="PRK00281.2-4"/>
    <property type="match status" value="1"/>
</dbReference>
<evidence type="ECO:0000256" key="13">
    <source>
        <dbReference type="ARBA" id="ARBA00023316"/>
    </source>
</evidence>
<evidence type="ECO:0000313" key="18">
    <source>
        <dbReference type="EMBL" id="MBR7674312.1"/>
    </source>
</evidence>
<dbReference type="GO" id="GO:0005886">
    <property type="term" value="C:plasma membrane"/>
    <property type="evidence" value="ECO:0007669"/>
    <property type="project" value="UniProtKB-SubCell"/>
</dbReference>
<dbReference type="PANTHER" id="PTHR30622:SF4">
    <property type="entry name" value="UNDECAPRENYL-DIPHOSPHATASE"/>
    <property type="match status" value="1"/>
</dbReference>
<feature type="transmembrane region" description="Helical" evidence="17">
    <location>
        <begin position="117"/>
        <end position="137"/>
    </location>
</feature>
<feature type="transmembrane region" description="Helical" evidence="17">
    <location>
        <begin position="87"/>
        <end position="105"/>
    </location>
</feature>
<dbReference type="Pfam" id="PF02673">
    <property type="entry name" value="BacA"/>
    <property type="match status" value="1"/>
</dbReference>
<dbReference type="PANTHER" id="PTHR30622">
    <property type="entry name" value="UNDECAPRENYL-DIPHOSPHATASE"/>
    <property type="match status" value="1"/>
</dbReference>
<name>A0A8T4ISU2_9ACTN</name>